<dbReference type="GO" id="GO:0005886">
    <property type="term" value="C:plasma membrane"/>
    <property type="evidence" value="ECO:0007669"/>
    <property type="project" value="TreeGrafter"/>
</dbReference>
<dbReference type="AlphaFoldDB" id="A0A835DH63"/>
<reference evidence="2 3" key="1">
    <citation type="submission" date="2020-04" db="EMBL/GenBank/DDBJ databases">
        <title>Plant Genome Project.</title>
        <authorList>
            <person name="Zhang R.-G."/>
        </authorList>
    </citation>
    <scope>NUCLEOTIDE SEQUENCE [LARGE SCALE GENOMIC DNA]</scope>
    <source>
        <strain evidence="2">YNK0</strain>
        <tissue evidence="2">Leaf</tissue>
    </source>
</reference>
<feature type="transmembrane region" description="Helical" evidence="1">
    <location>
        <begin position="76"/>
        <end position="94"/>
    </location>
</feature>
<keyword evidence="3" id="KW-1185">Reference proteome</keyword>
<feature type="transmembrane region" description="Helical" evidence="1">
    <location>
        <begin position="412"/>
        <end position="435"/>
    </location>
</feature>
<comment type="caution">
    <text evidence="2">The sequence shown here is derived from an EMBL/GenBank/DDBJ whole genome shotgun (WGS) entry which is preliminary data.</text>
</comment>
<dbReference type="GO" id="GO:0009506">
    <property type="term" value="C:plasmodesma"/>
    <property type="evidence" value="ECO:0007669"/>
    <property type="project" value="TreeGrafter"/>
</dbReference>
<dbReference type="Proteomes" id="UP000655225">
    <property type="component" value="Unassembled WGS sequence"/>
</dbReference>
<dbReference type="EMBL" id="JABCRI010000009">
    <property type="protein sequence ID" value="KAF8400577.1"/>
    <property type="molecule type" value="Genomic_DNA"/>
</dbReference>
<proteinExistence type="predicted"/>
<keyword evidence="1" id="KW-1133">Transmembrane helix</keyword>
<keyword evidence="1" id="KW-0812">Transmembrane</keyword>
<evidence type="ECO:0000313" key="2">
    <source>
        <dbReference type="EMBL" id="KAF8400577.1"/>
    </source>
</evidence>
<name>A0A835DH63_TETSI</name>
<dbReference type="InterPro" id="IPR040283">
    <property type="entry name" value="DDB_G0292058-like"/>
</dbReference>
<dbReference type="OrthoDB" id="1937321at2759"/>
<gene>
    <name evidence="2" type="ORF">HHK36_013876</name>
</gene>
<evidence type="ECO:0000256" key="1">
    <source>
        <dbReference type="SAM" id="Phobius"/>
    </source>
</evidence>
<sequence length="469" mass="52618">MATSKGGPEIKAKLISQVLLCSIIVAFGGLMFGYDNCIPGGVTSMDDFLKKFFPEIYLKKHLAFENNYCKYDNQSLQLFTSSLYLAANLASFCTSIMMRFKSDASLLSAVVTGFVNVLATLVSIAIVKLLTSDYCGAFEFYKFHLKKLDQISGGIGVPIRCGIRMVVGSLGLVDSKEIYPLEIQTAGFFLAIVTMSTFAKFLMPETRKIPIDEMNERVWKKRWFWKSVVADTCVAMDQWVQHPTAHSALDDILPCVDNATSQESLLRSQEVTFQLVNMVNSVITNVSNINSSPNFTNINSSPNFTLSYYNQSGPLMPLLCNPFNSNMTSRTCSAGEVVFKNATQVSAAGICTTVGRVTPTIYDEMTAAVNVSYGLYHYSPFLVELENCIFVRRTFSHIEREYCPGLQQYSRWIYIGLVMVSAAVMLSLIFWIFYARERRHRAYTKEFIARSSQGPVGEELEYRKFSSSF</sequence>
<organism evidence="2 3">
    <name type="scientific">Tetracentron sinense</name>
    <name type="common">Spur-leaf</name>
    <dbReference type="NCBI Taxonomy" id="13715"/>
    <lineage>
        <taxon>Eukaryota</taxon>
        <taxon>Viridiplantae</taxon>
        <taxon>Streptophyta</taxon>
        <taxon>Embryophyta</taxon>
        <taxon>Tracheophyta</taxon>
        <taxon>Spermatophyta</taxon>
        <taxon>Magnoliopsida</taxon>
        <taxon>Trochodendrales</taxon>
        <taxon>Trochodendraceae</taxon>
        <taxon>Tetracentron</taxon>
    </lineage>
</organism>
<protein>
    <submittedName>
        <fullName evidence="2">Uncharacterized protein</fullName>
    </submittedName>
</protein>
<dbReference type="InterPro" id="IPR036259">
    <property type="entry name" value="MFS_trans_sf"/>
</dbReference>
<keyword evidence="1" id="KW-0472">Membrane</keyword>
<accession>A0A835DH63</accession>
<dbReference type="PANTHER" id="PTHR31414:SF15">
    <property type="entry name" value="PLASMA MEMBRANE FUSION PROTEIN"/>
    <property type="match status" value="1"/>
</dbReference>
<evidence type="ECO:0000313" key="3">
    <source>
        <dbReference type="Proteomes" id="UP000655225"/>
    </source>
</evidence>
<dbReference type="PANTHER" id="PTHR31414">
    <property type="entry name" value="TRANSMEMBRANE PROTEIN DDB_G0292058"/>
    <property type="match status" value="1"/>
</dbReference>
<feature type="transmembrane region" description="Helical" evidence="1">
    <location>
        <begin position="12"/>
        <end position="34"/>
    </location>
</feature>
<feature type="transmembrane region" description="Helical" evidence="1">
    <location>
        <begin position="106"/>
        <end position="131"/>
    </location>
</feature>
<dbReference type="Gene3D" id="1.20.1250.20">
    <property type="entry name" value="MFS general substrate transporter like domains"/>
    <property type="match status" value="1"/>
</dbReference>